<dbReference type="GO" id="GO:0055085">
    <property type="term" value="P:transmembrane transport"/>
    <property type="evidence" value="ECO:0007669"/>
    <property type="project" value="InterPro"/>
</dbReference>
<dbReference type="PANTHER" id="PTHR30477:SF13">
    <property type="entry name" value="IRON TRANSPORT SYSTEM MEMBRANE PROTEIN HI_0360-RELATED"/>
    <property type="match status" value="1"/>
</dbReference>
<feature type="transmembrane region" description="Helical" evidence="7">
    <location>
        <begin position="133"/>
        <end position="157"/>
    </location>
</feature>
<dbReference type="InterPro" id="IPR001626">
    <property type="entry name" value="ABC_TroCD"/>
</dbReference>
<feature type="transmembrane region" description="Helical" evidence="7">
    <location>
        <begin position="227"/>
        <end position="249"/>
    </location>
</feature>
<evidence type="ECO:0000256" key="2">
    <source>
        <dbReference type="ARBA" id="ARBA00008034"/>
    </source>
</evidence>
<dbReference type="OrthoDB" id="2375762at2"/>
<dbReference type="STRING" id="67386.AQI95_38835"/>
<feature type="transmembrane region" description="Helical" evidence="7">
    <location>
        <begin position="43"/>
        <end position="62"/>
    </location>
</feature>
<keyword evidence="5 7" id="KW-0472">Membrane</keyword>
<feature type="transmembrane region" description="Helical" evidence="7">
    <location>
        <begin position="68"/>
        <end position="86"/>
    </location>
</feature>
<dbReference type="SUPFAM" id="SSF81345">
    <property type="entry name" value="ABC transporter involved in vitamin B12 uptake, BtuC"/>
    <property type="match status" value="1"/>
</dbReference>
<feature type="transmembrane region" description="Helical" evidence="7">
    <location>
        <begin position="177"/>
        <end position="195"/>
    </location>
</feature>
<keyword evidence="4 7" id="KW-1133">Transmembrane helix</keyword>
<feature type="transmembrane region" description="Helical" evidence="7">
    <location>
        <begin position="14"/>
        <end position="36"/>
    </location>
</feature>
<evidence type="ECO:0000313" key="9">
    <source>
        <dbReference type="Proteomes" id="UP000053127"/>
    </source>
</evidence>
<organism evidence="8 9">
    <name type="scientific">Streptomyces yokosukanensis</name>
    <dbReference type="NCBI Taxonomy" id="67386"/>
    <lineage>
        <taxon>Bacteria</taxon>
        <taxon>Bacillati</taxon>
        <taxon>Actinomycetota</taxon>
        <taxon>Actinomycetes</taxon>
        <taxon>Kitasatosporales</taxon>
        <taxon>Streptomycetaceae</taxon>
        <taxon>Streptomyces</taxon>
    </lineage>
</organism>
<evidence type="ECO:0000256" key="6">
    <source>
        <dbReference type="RuleBase" id="RU003943"/>
    </source>
</evidence>
<comment type="similarity">
    <text evidence="2 6">Belongs to the ABC-3 integral membrane protein family.</text>
</comment>
<accession>A0A101NU94</accession>
<dbReference type="AlphaFoldDB" id="A0A101NU94"/>
<dbReference type="GO" id="GO:0010043">
    <property type="term" value="P:response to zinc ion"/>
    <property type="evidence" value="ECO:0007669"/>
    <property type="project" value="TreeGrafter"/>
</dbReference>
<feature type="transmembrane region" description="Helical" evidence="7">
    <location>
        <begin position="255"/>
        <end position="272"/>
    </location>
</feature>
<sequence>MTVLLATSPLSQPFFQHALLAGTAIAAACGLVGYFLVLRAQVFTGDALSHVAFTGAMAALAFGADLRLGLFAATIAMALLFGTLGRRARPDDVVIGSVFSWILGLGAFFITLYTTSRSTTNSTAGVSVLFGSIFGISSPSAVIAALVAVGVGLLVVLIARPLLFATLDEAVAAARGVPVRLLGYGFLALAGISTAEATQAVGSLLLLGLLAAPAGAAIRLTDRPYRALALAAALAVLEMWAGLFASYAVPRMPPSFAIMAVATAVYAATFLIRRPASGRRTRTAVPTGT</sequence>
<dbReference type="InterPro" id="IPR037294">
    <property type="entry name" value="ABC_BtuC-like"/>
</dbReference>
<evidence type="ECO:0000256" key="1">
    <source>
        <dbReference type="ARBA" id="ARBA00004141"/>
    </source>
</evidence>
<keyword evidence="3 6" id="KW-0812">Transmembrane</keyword>
<comment type="caution">
    <text evidence="8">The sequence shown here is derived from an EMBL/GenBank/DDBJ whole genome shotgun (WGS) entry which is preliminary data.</text>
</comment>
<dbReference type="RefSeq" id="WP_067135319.1">
    <property type="nucleotide sequence ID" value="NZ_KQ948229.1"/>
</dbReference>
<feature type="transmembrane region" description="Helical" evidence="7">
    <location>
        <begin position="93"/>
        <end position="113"/>
    </location>
</feature>
<keyword evidence="9" id="KW-1185">Reference proteome</keyword>
<evidence type="ECO:0000256" key="7">
    <source>
        <dbReference type="SAM" id="Phobius"/>
    </source>
</evidence>
<proteinExistence type="inferred from homology"/>
<comment type="subcellular location">
    <subcellularLocation>
        <location evidence="6">Cell membrane</location>
        <topology evidence="6">Multi-pass membrane protein</topology>
    </subcellularLocation>
    <subcellularLocation>
        <location evidence="1">Membrane</location>
        <topology evidence="1">Multi-pass membrane protein</topology>
    </subcellularLocation>
</comment>
<name>A0A101NU94_9ACTN</name>
<dbReference type="GO" id="GO:0043190">
    <property type="term" value="C:ATP-binding cassette (ABC) transporter complex"/>
    <property type="evidence" value="ECO:0007669"/>
    <property type="project" value="InterPro"/>
</dbReference>
<protein>
    <submittedName>
        <fullName evidence="8">ABC transporter</fullName>
    </submittedName>
</protein>
<dbReference type="PANTHER" id="PTHR30477">
    <property type="entry name" value="ABC-TRANSPORTER METAL-BINDING PROTEIN"/>
    <property type="match status" value="1"/>
</dbReference>
<keyword evidence="6" id="KW-0813">Transport</keyword>
<dbReference type="EMBL" id="LMWN01000063">
    <property type="protein sequence ID" value="KUM99478.1"/>
    <property type="molecule type" value="Genomic_DNA"/>
</dbReference>
<feature type="transmembrane region" description="Helical" evidence="7">
    <location>
        <begin position="201"/>
        <end position="220"/>
    </location>
</feature>
<dbReference type="Pfam" id="PF00950">
    <property type="entry name" value="ABC-3"/>
    <property type="match status" value="1"/>
</dbReference>
<dbReference type="Proteomes" id="UP000053127">
    <property type="component" value="Unassembled WGS sequence"/>
</dbReference>
<evidence type="ECO:0000256" key="5">
    <source>
        <dbReference type="ARBA" id="ARBA00023136"/>
    </source>
</evidence>
<gene>
    <name evidence="8" type="ORF">AQI95_38835</name>
</gene>
<evidence type="ECO:0000256" key="3">
    <source>
        <dbReference type="ARBA" id="ARBA00022692"/>
    </source>
</evidence>
<dbReference type="Gene3D" id="1.10.3470.10">
    <property type="entry name" value="ABC transporter involved in vitamin B12 uptake, BtuC"/>
    <property type="match status" value="1"/>
</dbReference>
<evidence type="ECO:0000256" key="4">
    <source>
        <dbReference type="ARBA" id="ARBA00022989"/>
    </source>
</evidence>
<evidence type="ECO:0000313" key="8">
    <source>
        <dbReference type="EMBL" id="KUM99478.1"/>
    </source>
</evidence>
<reference evidence="8 9" key="1">
    <citation type="submission" date="2015-10" db="EMBL/GenBank/DDBJ databases">
        <title>Draft genome sequence of Streptomyces yokosukanensis DSM 40224, type strain for the species Streptomyces yokosukanensis.</title>
        <authorList>
            <person name="Ruckert C."/>
            <person name="Winkler A."/>
            <person name="Kalinowski J."/>
            <person name="Kampfer P."/>
            <person name="Glaeser S."/>
        </authorList>
    </citation>
    <scope>NUCLEOTIDE SEQUENCE [LARGE SCALE GENOMIC DNA]</scope>
    <source>
        <strain evidence="8 9">DSM 40224</strain>
    </source>
</reference>